<feature type="signal peptide" evidence="2">
    <location>
        <begin position="1"/>
        <end position="18"/>
    </location>
</feature>
<organism evidence="3 4">
    <name type="scientific">Cylicocyclus nassatus</name>
    <name type="common">Nematode worm</name>
    <dbReference type="NCBI Taxonomy" id="53992"/>
    <lineage>
        <taxon>Eukaryota</taxon>
        <taxon>Metazoa</taxon>
        <taxon>Ecdysozoa</taxon>
        <taxon>Nematoda</taxon>
        <taxon>Chromadorea</taxon>
        <taxon>Rhabditida</taxon>
        <taxon>Rhabditina</taxon>
        <taxon>Rhabditomorpha</taxon>
        <taxon>Strongyloidea</taxon>
        <taxon>Strongylidae</taxon>
        <taxon>Cylicocyclus</taxon>
    </lineage>
</organism>
<sequence>MKLIKALFITVLLACVEGATRGGRSESLRTRQRGCVTSCSGVCSNFGWFPDLVKGLEKSRQSRTNAVEAAKAAEALQSALDKVNAEKEDDEDPMEEDGEETEDRGEESVGVASTR</sequence>
<feature type="chain" id="PRO_5041232959" evidence="2">
    <location>
        <begin position="19"/>
        <end position="115"/>
    </location>
</feature>
<accession>A0AA36GWX6</accession>
<evidence type="ECO:0000313" key="4">
    <source>
        <dbReference type="Proteomes" id="UP001176961"/>
    </source>
</evidence>
<keyword evidence="2" id="KW-0732">Signal</keyword>
<dbReference type="AlphaFoldDB" id="A0AA36GWX6"/>
<feature type="region of interest" description="Disordered" evidence="1">
    <location>
        <begin position="78"/>
        <end position="115"/>
    </location>
</feature>
<reference evidence="3" key="1">
    <citation type="submission" date="2023-07" db="EMBL/GenBank/DDBJ databases">
        <authorList>
            <consortium name="CYATHOMIX"/>
        </authorList>
    </citation>
    <scope>NUCLEOTIDE SEQUENCE</scope>
    <source>
        <strain evidence="3">N/A</strain>
    </source>
</reference>
<dbReference type="EMBL" id="CATQJL010000223">
    <property type="protein sequence ID" value="CAJ0599624.1"/>
    <property type="molecule type" value="Genomic_DNA"/>
</dbReference>
<keyword evidence="4" id="KW-1185">Reference proteome</keyword>
<feature type="compositionally biased region" description="Acidic residues" evidence="1">
    <location>
        <begin position="87"/>
        <end position="105"/>
    </location>
</feature>
<gene>
    <name evidence="3" type="ORF">CYNAS_LOCUS11607</name>
</gene>
<proteinExistence type="predicted"/>
<dbReference type="Proteomes" id="UP001176961">
    <property type="component" value="Unassembled WGS sequence"/>
</dbReference>
<name>A0AA36GWX6_CYLNA</name>
<evidence type="ECO:0000256" key="2">
    <source>
        <dbReference type="SAM" id="SignalP"/>
    </source>
</evidence>
<comment type="caution">
    <text evidence="3">The sequence shown here is derived from an EMBL/GenBank/DDBJ whole genome shotgun (WGS) entry which is preliminary data.</text>
</comment>
<evidence type="ECO:0000313" key="3">
    <source>
        <dbReference type="EMBL" id="CAJ0599624.1"/>
    </source>
</evidence>
<protein>
    <submittedName>
        <fullName evidence="3">Uncharacterized protein</fullName>
    </submittedName>
</protein>
<evidence type="ECO:0000256" key="1">
    <source>
        <dbReference type="SAM" id="MobiDB-lite"/>
    </source>
</evidence>